<dbReference type="CDD" id="cd00041">
    <property type="entry name" value="CUB"/>
    <property type="match status" value="1"/>
</dbReference>
<accession>A0A8J4Y405</accession>
<feature type="domain" description="EGF-like" evidence="5">
    <location>
        <begin position="102"/>
        <end position="135"/>
    </location>
</feature>
<keyword evidence="3 4" id="KW-1015">Disulfide bond</keyword>
<dbReference type="Pfam" id="PF00431">
    <property type="entry name" value="CUB"/>
    <property type="match status" value="1"/>
</dbReference>
<evidence type="ECO:0000313" key="6">
    <source>
        <dbReference type="EMBL" id="KAG0720267.1"/>
    </source>
</evidence>
<sequence>MSNSSVITDGSGNYSTDTQCTWLIDSGQVNTSIRLHLDHFATECSWDHLYVFDGDSIYDPLLAVFRINGCPRTIVGEECSGHGVCLDGFCTCNAGWGGPACSVRVCPEGCSGNGQCHPEEHRCQCHPGYTGADCSQVVEAGWWEVVGHDITSQLTHSNPASTLLERSSHTTVLIDDTIWVIGGHSFTERPFILKYEIQGDKWITVESTSIKKPMHRYGHTTVVYNVSCFFLVAYPYLKNEQNCHVETDVITTRSVIHKH</sequence>
<organism evidence="6 7">
    <name type="scientific">Chionoecetes opilio</name>
    <name type="common">Atlantic snow crab</name>
    <name type="synonym">Cancer opilio</name>
    <dbReference type="NCBI Taxonomy" id="41210"/>
    <lineage>
        <taxon>Eukaryota</taxon>
        <taxon>Metazoa</taxon>
        <taxon>Ecdysozoa</taxon>
        <taxon>Arthropoda</taxon>
        <taxon>Crustacea</taxon>
        <taxon>Multicrustacea</taxon>
        <taxon>Malacostraca</taxon>
        <taxon>Eumalacostraca</taxon>
        <taxon>Eucarida</taxon>
        <taxon>Decapoda</taxon>
        <taxon>Pleocyemata</taxon>
        <taxon>Brachyura</taxon>
        <taxon>Eubrachyura</taxon>
        <taxon>Majoidea</taxon>
        <taxon>Majidae</taxon>
        <taxon>Chionoecetes</taxon>
    </lineage>
</organism>
<dbReference type="Gene3D" id="2.60.120.290">
    <property type="entry name" value="Spermadhesin, CUB domain"/>
    <property type="match status" value="1"/>
</dbReference>
<dbReference type="InterPro" id="IPR015915">
    <property type="entry name" value="Kelch-typ_b-propeller"/>
</dbReference>
<dbReference type="Proteomes" id="UP000770661">
    <property type="component" value="Unassembled WGS sequence"/>
</dbReference>
<evidence type="ECO:0000256" key="4">
    <source>
        <dbReference type="PROSITE-ProRule" id="PRU00076"/>
    </source>
</evidence>
<feature type="disulfide bond" evidence="4">
    <location>
        <begin position="106"/>
        <end position="116"/>
    </location>
</feature>
<feature type="disulfide bond" evidence="4">
    <location>
        <begin position="125"/>
        <end position="134"/>
    </location>
</feature>
<proteinExistence type="predicted"/>
<dbReference type="PROSITE" id="PS01186">
    <property type="entry name" value="EGF_2"/>
    <property type="match status" value="1"/>
</dbReference>
<keyword evidence="7" id="KW-1185">Reference proteome</keyword>
<dbReference type="InterPro" id="IPR000742">
    <property type="entry name" value="EGF"/>
</dbReference>
<dbReference type="InterPro" id="IPR035914">
    <property type="entry name" value="Sperma_CUB_dom_sf"/>
</dbReference>
<evidence type="ECO:0000256" key="3">
    <source>
        <dbReference type="ARBA" id="ARBA00023157"/>
    </source>
</evidence>
<dbReference type="PROSITE" id="PS50026">
    <property type="entry name" value="EGF_3"/>
    <property type="match status" value="1"/>
</dbReference>
<keyword evidence="1" id="KW-0880">Kelch repeat</keyword>
<dbReference type="Gene3D" id="2.120.10.80">
    <property type="entry name" value="Kelch-type beta propeller"/>
    <property type="match status" value="1"/>
</dbReference>
<protein>
    <submittedName>
        <fullName evidence="6">Attractin-like protein 1</fullName>
    </submittedName>
</protein>
<dbReference type="PANTHER" id="PTHR46376">
    <property type="entry name" value="LEUCINE-ZIPPER-LIKE TRANSCRIPTIONAL REGULATOR 1"/>
    <property type="match status" value="1"/>
</dbReference>
<evidence type="ECO:0000313" key="7">
    <source>
        <dbReference type="Proteomes" id="UP000770661"/>
    </source>
</evidence>
<dbReference type="AlphaFoldDB" id="A0A8J4Y405"/>
<dbReference type="InterPro" id="IPR051568">
    <property type="entry name" value="LZTR1/Attractin"/>
</dbReference>
<dbReference type="SMART" id="SM00181">
    <property type="entry name" value="EGF"/>
    <property type="match status" value="2"/>
</dbReference>
<dbReference type="GO" id="GO:0005794">
    <property type="term" value="C:Golgi apparatus"/>
    <property type="evidence" value="ECO:0007669"/>
    <property type="project" value="TreeGrafter"/>
</dbReference>
<dbReference type="SUPFAM" id="SSF57196">
    <property type="entry name" value="EGF/Laminin"/>
    <property type="match status" value="1"/>
</dbReference>
<dbReference type="SUPFAM" id="SSF49854">
    <property type="entry name" value="Spermadhesin, CUB domain"/>
    <property type="match status" value="1"/>
</dbReference>
<evidence type="ECO:0000259" key="5">
    <source>
        <dbReference type="PROSITE" id="PS50026"/>
    </source>
</evidence>
<dbReference type="InterPro" id="IPR002049">
    <property type="entry name" value="LE_dom"/>
</dbReference>
<dbReference type="EMBL" id="JACEEZ010013164">
    <property type="protein sequence ID" value="KAG0720267.1"/>
    <property type="molecule type" value="Genomic_DNA"/>
</dbReference>
<name>A0A8J4Y405_CHIOP</name>
<comment type="caution">
    <text evidence="4">Lacks conserved residue(s) required for the propagation of feature annotation.</text>
</comment>
<comment type="caution">
    <text evidence="6">The sequence shown here is derived from an EMBL/GenBank/DDBJ whole genome shotgun (WGS) entry which is preliminary data.</text>
</comment>
<dbReference type="SUPFAM" id="SSF117281">
    <property type="entry name" value="Kelch motif"/>
    <property type="match status" value="1"/>
</dbReference>
<keyword evidence="2" id="KW-0677">Repeat</keyword>
<dbReference type="CDD" id="cd00055">
    <property type="entry name" value="EGF_Lam"/>
    <property type="match status" value="1"/>
</dbReference>
<reference evidence="6" key="1">
    <citation type="submission" date="2020-07" db="EMBL/GenBank/DDBJ databases">
        <title>The High-quality genome of the commercially important snow crab, Chionoecetes opilio.</title>
        <authorList>
            <person name="Jeong J.-H."/>
            <person name="Ryu S."/>
        </authorList>
    </citation>
    <scope>NUCLEOTIDE SEQUENCE</scope>
    <source>
        <strain evidence="6">MADBK_172401_WGS</strain>
        <tissue evidence="6">Digestive gland</tissue>
    </source>
</reference>
<dbReference type="PROSITE" id="PS00022">
    <property type="entry name" value="EGF_1"/>
    <property type="match status" value="1"/>
</dbReference>
<dbReference type="PANTHER" id="PTHR46376:SF2">
    <property type="entry name" value="DISTRACTED, ISOFORM B"/>
    <property type="match status" value="1"/>
</dbReference>
<keyword evidence="4" id="KW-0245">EGF-like domain</keyword>
<evidence type="ECO:0000256" key="1">
    <source>
        <dbReference type="ARBA" id="ARBA00022441"/>
    </source>
</evidence>
<dbReference type="Gene3D" id="2.10.25.10">
    <property type="entry name" value="Laminin"/>
    <property type="match status" value="2"/>
</dbReference>
<dbReference type="InterPro" id="IPR000859">
    <property type="entry name" value="CUB_dom"/>
</dbReference>
<dbReference type="OrthoDB" id="9998912at2759"/>
<dbReference type="Pfam" id="PF23106">
    <property type="entry name" value="EGF_Teneurin"/>
    <property type="match status" value="2"/>
</dbReference>
<evidence type="ECO:0000256" key="2">
    <source>
        <dbReference type="ARBA" id="ARBA00022737"/>
    </source>
</evidence>
<gene>
    <name evidence="6" type="primary">ATRNL1_1</name>
    <name evidence="6" type="ORF">GWK47_048869</name>
</gene>